<dbReference type="Proteomes" id="UP001151760">
    <property type="component" value="Unassembled WGS sequence"/>
</dbReference>
<accession>A0ABQ5B2H6</accession>
<gene>
    <name evidence="1" type="ORF">Tco_0843382</name>
</gene>
<reference evidence="1" key="1">
    <citation type="journal article" date="2022" name="Int. J. Mol. Sci.">
        <title>Draft Genome of Tanacetum Coccineum: Genomic Comparison of Closely Related Tanacetum-Family Plants.</title>
        <authorList>
            <person name="Yamashiro T."/>
            <person name="Shiraishi A."/>
            <person name="Nakayama K."/>
            <person name="Satake H."/>
        </authorList>
    </citation>
    <scope>NUCLEOTIDE SEQUENCE</scope>
</reference>
<name>A0ABQ5B2H6_9ASTR</name>
<sequence>MNPSGANQISLDNALVAPEARLKIGECNRRIEFTKPQREATYQVTLDALKLSPFYPAFLITAGICPKLLDQPFDIPPSTDEEILLSTGAFSGKPLDLITLVCLELKFCGGVYHCKNVDLLNSSGKTLHSKSTITSQREPCPILDS</sequence>
<proteinExistence type="predicted"/>
<evidence type="ECO:0000313" key="2">
    <source>
        <dbReference type="Proteomes" id="UP001151760"/>
    </source>
</evidence>
<keyword evidence="2" id="KW-1185">Reference proteome</keyword>
<comment type="caution">
    <text evidence="1">The sequence shown here is derived from an EMBL/GenBank/DDBJ whole genome shotgun (WGS) entry which is preliminary data.</text>
</comment>
<evidence type="ECO:0000313" key="1">
    <source>
        <dbReference type="EMBL" id="GJT08920.1"/>
    </source>
</evidence>
<dbReference type="EMBL" id="BQNB010012868">
    <property type="protein sequence ID" value="GJT08920.1"/>
    <property type="molecule type" value="Genomic_DNA"/>
</dbReference>
<organism evidence="1 2">
    <name type="scientific">Tanacetum coccineum</name>
    <dbReference type="NCBI Taxonomy" id="301880"/>
    <lineage>
        <taxon>Eukaryota</taxon>
        <taxon>Viridiplantae</taxon>
        <taxon>Streptophyta</taxon>
        <taxon>Embryophyta</taxon>
        <taxon>Tracheophyta</taxon>
        <taxon>Spermatophyta</taxon>
        <taxon>Magnoliopsida</taxon>
        <taxon>eudicotyledons</taxon>
        <taxon>Gunneridae</taxon>
        <taxon>Pentapetalae</taxon>
        <taxon>asterids</taxon>
        <taxon>campanulids</taxon>
        <taxon>Asterales</taxon>
        <taxon>Asteraceae</taxon>
        <taxon>Asteroideae</taxon>
        <taxon>Anthemideae</taxon>
        <taxon>Anthemidinae</taxon>
        <taxon>Tanacetum</taxon>
    </lineage>
</organism>
<reference evidence="1" key="2">
    <citation type="submission" date="2022-01" db="EMBL/GenBank/DDBJ databases">
        <authorList>
            <person name="Yamashiro T."/>
            <person name="Shiraishi A."/>
            <person name="Satake H."/>
            <person name="Nakayama K."/>
        </authorList>
    </citation>
    <scope>NUCLEOTIDE SEQUENCE</scope>
</reference>
<protein>
    <submittedName>
        <fullName evidence="1">Uncharacterized protein</fullName>
    </submittedName>
</protein>